<dbReference type="Gene3D" id="3.10.100.10">
    <property type="entry name" value="Mannose-Binding Protein A, subunit A"/>
    <property type="match status" value="1"/>
</dbReference>
<name>A0A1S3IWF5_LINAN</name>
<dbReference type="InterPro" id="IPR050111">
    <property type="entry name" value="C-type_lectin/snaclec_domain"/>
</dbReference>
<evidence type="ECO:0000256" key="2">
    <source>
        <dbReference type="SAM" id="SignalP"/>
    </source>
</evidence>
<keyword evidence="4" id="KW-1185">Reference proteome</keyword>
<dbReference type="PROSITE" id="PS00615">
    <property type="entry name" value="C_TYPE_LECTIN_1"/>
    <property type="match status" value="1"/>
</dbReference>
<dbReference type="OrthoDB" id="6128183at2759"/>
<accession>A0A1S3IWF5</accession>
<dbReference type="Pfam" id="PF00059">
    <property type="entry name" value="Lectin_C"/>
    <property type="match status" value="1"/>
</dbReference>
<evidence type="ECO:0000259" key="3">
    <source>
        <dbReference type="PROSITE" id="PS50041"/>
    </source>
</evidence>
<organism evidence="4 5">
    <name type="scientific">Lingula anatina</name>
    <name type="common">Brachiopod</name>
    <name type="synonym">Lingula unguis</name>
    <dbReference type="NCBI Taxonomy" id="7574"/>
    <lineage>
        <taxon>Eukaryota</taxon>
        <taxon>Metazoa</taxon>
        <taxon>Spiralia</taxon>
        <taxon>Lophotrochozoa</taxon>
        <taxon>Brachiopoda</taxon>
        <taxon>Linguliformea</taxon>
        <taxon>Lingulata</taxon>
        <taxon>Lingulida</taxon>
        <taxon>Linguloidea</taxon>
        <taxon>Lingulidae</taxon>
        <taxon>Lingula</taxon>
    </lineage>
</organism>
<dbReference type="SMART" id="SM00034">
    <property type="entry name" value="CLECT"/>
    <property type="match status" value="1"/>
</dbReference>
<dbReference type="RefSeq" id="XP_013402520.1">
    <property type="nucleotide sequence ID" value="XM_013547066.2"/>
</dbReference>
<proteinExistence type="predicted"/>
<gene>
    <name evidence="5" type="primary">LOC106168128</name>
</gene>
<dbReference type="AlphaFoldDB" id="A0A1S3IWF5"/>
<keyword evidence="1" id="KW-1015">Disulfide bond</keyword>
<protein>
    <submittedName>
        <fullName evidence="5">Perlucin</fullName>
    </submittedName>
</protein>
<feature type="chain" id="PRO_5010349790" evidence="2">
    <location>
        <begin position="26"/>
        <end position="203"/>
    </location>
</feature>
<dbReference type="InterPro" id="IPR001304">
    <property type="entry name" value="C-type_lectin-like"/>
</dbReference>
<dbReference type="InterPro" id="IPR016186">
    <property type="entry name" value="C-type_lectin-like/link_sf"/>
</dbReference>
<dbReference type="Proteomes" id="UP000085678">
    <property type="component" value="Unplaced"/>
</dbReference>
<dbReference type="KEGG" id="lak:106168128"/>
<evidence type="ECO:0000313" key="5">
    <source>
        <dbReference type="RefSeq" id="XP_013402520.1"/>
    </source>
</evidence>
<sequence>MAVRRYVLCFGLILVFFVMQHGVFGDGTTSSDIAYLRNTLETMQMKLEKMDSKLVTVSQGLQQVQREINELTRCQAPFVQLSGRCYFFSCMQKSWSHAQAYCRSISSHLARITSQRGNNMIVSYVRNYFSVNFNWWLGGNDMAQEGRWVWVGTNKVMSYTNWYPGQPSNYKGIEHCLLLLWSHIQHRWNDAPCGLAKNFICQK</sequence>
<feature type="signal peptide" evidence="2">
    <location>
        <begin position="1"/>
        <end position="25"/>
    </location>
</feature>
<feature type="domain" description="C-type lectin" evidence="3">
    <location>
        <begin position="81"/>
        <end position="202"/>
    </location>
</feature>
<evidence type="ECO:0000256" key="1">
    <source>
        <dbReference type="ARBA" id="ARBA00023157"/>
    </source>
</evidence>
<dbReference type="PANTHER" id="PTHR22803">
    <property type="entry name" value="MANNOSE, PHOSPHOLIPASE, LECTIN RECEPTOR RELATED"/>
    <property type="match status" value="1"/>
</dbReference>
<dbReference type="SUPFAM" id="SSF56436">
    <property type="entry name" value="C-type lectin-like"/>
    <property type="match status" value="1"/>
</dbReference>
<keyword evidence="2" id="KW-0732">Signal</keyword>
<dbReference type="InParanoid" id="A0A1S3IWF5"/>
<dbReference type="InterPro" id="IPR018378">
    <property type="entry name" value="C-type_lectin_CS"/>
</dbReference>
<dbReference type="InterPro" id="IPR016187">
    <property type="entry name" value="CTDL_fold"/>
</dbReference>
<dbReference type="GeneID" id="106168128"/>
<reference evidence="5" key="1">
    <citation type="submission" date="2025-08" db="UniProtKB">
        <authorList>
            <consortium name="RefSeq"/>
        </authorList>
    </citation>
    <scope>IDENTIFICATION</scope>
    <source>
        <tissue evidence="5">Gonads</tissue>
    </source>
</reference>
<dbReference type="CDD" id="cd00037">
    <property type="entry name" value="CLECT"/>
    <property type="match status" value="1"/>
</dbReference>
<dbReference type="PROSITE" id="PS50041">
    <property type="entry name" value="C_TYPE_LECTIN_2"/>
    <property type="match status" value="1"/>
</dbReference>
<evidence type="ECO:0000313" key="4">
    <source>
        <dbReference type="Proteomes" id="UP000085678"/>
    </source>
</evidence>